<evidence type="ECO:0000313" key="7">
    <source>
        <dbReference type="Proteomes" id="UP000514720"/>
    </source>
</evidence>
<dbReference type="GO" id="GO:0030170">
    <property type="term" value="F:pyridoxal phosphate binding"/>
    <property type="evidence" value="ECO:0007669"/>
    <property type="project" value="UniProtKB-UniRule"/>
</dbReference>
<dbReference type="Proteomes" id="UP000514720">
    <property type="component" value="Chromosome"/>
</dbReference>
<organism evidence="6 7">
    <name type="scientific">Candidatus Xianfuyuplasma coldseepsis</name>
    <dbReference type="NCBI Taxonomy" id="2782163"/>
    <lineage>
        <taxon>Bacteria</taxon>
        <taxon>Bacillati</taxon>
        <taxon>Mycoplasmatota</taxon>
        <taxon>Mollicutes</taxon>
        <taxon>Candidatus Izemoplasmatales</taxon>
        <taxon>Candidatus Izemoplasmataceae</taxon>
        <taxon>Candidatus Xianfuyuplasma</taxon>
    </lineage>
</organism>
<evidence type="ECO:0000256" key="3">
    <source>
        <dbReference type="PIRSR" id="PIRSR004848-1"/>
    </source>
</evidence>
<dbReference type="PANTHER" id="PTHR10146:SF14">
    <property type="entry name" value="PYRIDOXAL PHOSPHATE HOMEOSTASIS PROTEIN"/>
    <property type="match status" value="1"/>
</dbReference>
<feature type="domain" description="Alanine racemase N-terminal" evidence="5">
    <location>
        <begin position="32"/>
        <end position="208"/>
    </location>
</feature>
<dbReference type="PANTHER" id="PTHR10146">
    <property type="entry name" value="PROLINE SYNTHETASE CO-TRANSCRIBED BACTERIAL HOMOLOG PROTEIN"/>
    <property type="match status" value="1"/>
</dbReference>
<comment type="function">
    <text evidence="2">Pyridoxal 5'-phosphate (PLP)-binding protein, which is involved in PLP homeostasis.</text>
</comment>
<evidence type="ECO:0000259" key="5">
    <source>
        <dbReference type="Pfam" id="PF01168"/>
    </source>
</evidence>
<dbReference type="InterPro" id="IPR029066">
    <property type="entry name" value="PLP-binding_barrel"/>
</dbReference>
<dbReference type="InterPro" id="IPR011078">
    <property type="entry name" value="PyrdxlP_homeostasis"/>
</dbReference>
<comment type="similarity">
    <text evidence="2 4">Belongs to the pyridoxal phosphate-binding protein YggS/PROSC family.</text>
</comment>
<dbReference type="Gene3D" id="3.20.20.10">
    <property type="entry name" value="Alanine racemase"/>
    <property type="match status" value="1"/>
</dbReference>
<accession>A0A7L7KSP7</accession>
<dbReference type="CDD" id="cd00635">
    <property type="entry name" value="PLPDE_III_YBL036c_like"/>
    <property type="match status" value="1"/>
</dbReference>
<evidence type="ECO:0000256" key="4">
    <source>
        <dbReference type="RuleBase" id="RU004514"/>
    </source>
</evidence>
<feature type="modified residue" description="N6-(pyridoxal phosphate)lysine" evidence="2 3">
    <location>
        <position position="23"/>
    </location>
</feature>
<dbReference type="HAMAP" id="MF_02087">
    <property type="entry name" value="PLP_homeostasis"/>
    <property type="match status" value="1"/>
</dbReference>
<dbReference type="EMBL" id="CP048914">
    <property type="protein sequence ID" value="QMS85841.1"/>
    <property type="molecule type" value="Genomic_DNA"/>
</dbReference>
<proteinExistence type="inferred from homology"/>
<dbReference type="AlphaFoldDB" id="A0A7L7KSP7"/>
<evidence type="ECO:0000313" key="6">
    <source>
        <dbReference type="EMBL" id="QMS85841.1"/>
    </source>
</evidence>
<dbReference type="NCBIfam" id="TIGR00044">
    <property type="entry name" value="YggS family pyridoxal phosphate-dependent enzyme"/>
    <property type="match status" value="1"/>
</dbReference>
<dbReference type="PROSITE" id="PS01211">
    <property type="entry name" value="UPF0001"/>
    <property type="match status" value="1"/>
</dbReference>
<sequence>MIFHVNDVKKTIPDDVTVVAATKYFTTEQMRQLYREGIHDFGENRDNAFLEKYEVLKDLDITWHFIGSLQTKKVKKVIHKISYLHSLDSMKLAEEIDKRRTAPLKCFLQVNISHEESKHGFTPQEVLSVLPALQRLKNIEIIGFMGMAEYTDDVTVIHREFQVLNDLQQQVQTQLNITINELSIGMSNDYLIALEHDATFLRLGSVLFSKEV</sequence>
<evidence type="ECO:0000256" key="1">
    <source>
        <dbReference type="ARBA" id="ARBA00022898"/>
    </source>
</evidence>
<dbReference type="Pfam" id="PF01168">
    <property type="entry name" value="Ala_racemase_N"/>
    <property type="match status" value="1"/>
</dbReference>
<dbReference type="PIRSF" id="PIRSF004848">
    <property type="entry name" value="YBL036c_PLPDEIII"/>
    <property type="match status" value="1"/>
</dbReference>
<dbReference type="KEGG" id="xcl:G4Z02_08805"/>
<keyword evidence="7" id="KW-1185">Reference proteome</keyword>
<protein>
    <recommendedName>
        <fullName evidence="2">Pyridoxal phosphate homeostasis protein</fullName>
        <shortName evidence="2">PLP homeostasis protein</shortName>
    </recommendedName>
</protein>
<dbReference type="RefSeq" id="WP_258877651.1">
    <property type="nucleotide sequence ID" value="NZ_CP048914.1"/>
</dbReference>
<evidence type="ECO:0000256" key="2">
    <source>
        <dbReference type="HAMAP-Rule" id="MF_02087"/>
    </source>
</evidence>
<dbReference type="InterPro" id="IPR001608">
    <property type="entry name" value="Ala_racemase_N"/>
</dbReference>
<comment type="cofactor">
    <cofactor evidence="3">
        <name>pyridoxal 5'-phosphate</name>
        <dbReference type="ChEBI" id="CHEBI:597326"/>
    </cofactor>
</comment>
<dbReference type="SUPFAM" id="SSF51419">
    <property type="entry name" value="PLP-binding barrel"/>
    <property type="match status" value="1"/>
</dbReference>
<name>A0A7L7KSP7_9MOLU</name>
<gene>
    <name evidence="6" type="ORF">G4Z02_08805</name>
</gene>
<reference evidence="6 7" key="1">
    <citation type="submission" date="2020-02" db="EMBL/GenBank/DDBJ databases">
        <authorList>
            <person name="Zheng R.K."/>
            <person name="Sun C.M."/>
        </authorList>
    </citation>
    <scope>NUCLEOTIDE SEQUENCE [LARGE SCALE GENOMIC DNA]</scope>
    <source>
        <strain evidence="7">zrk13</strain>
    </source>
</reference>
<keyword evidence="1 2" id="KW-0663">Pyridoxal phosphate</keyword>